<sequence>MWTFRVILLLIVASLFSLATSSPLADTIARSGAASPEHTPDQSMTEHGTSDSNNKLAKRYKWAPKLPKSVTERKKIGFEHFYPLQCKEGTRYCGSELITNFSRCSTGCSPCPLSALLTRDTDWPQWAVYNLLCLSEPGWEDCLHDCASTGTCECDDACLNSMWICTGDRWYLQRGGMCKKDRMMLKFDEIYCLNGACYHVRTPVPYTAGPPFDDPPRPPMDYEYHN</sequence>
<feature type="compositionally biased region" description="Polar residues" evidence="1">
    <location>
        <begin position="41"/>
        <end position="54"/>
    </location>
</feature>
<keyword evidence="4" id="KW-1185">Reference proteome</keyword>
<evidence type="ECO:0000256" key="1">
    <source>
        <dbReference type="SAM" id="MobiDB-lite"/>
    </source>
</evidence>
<dbReference type="EMBL" id="KZ678137">
    <property type="protein sequence ID" value="PSN64995.1"/>
    <property type="molecule type" value="Genomic_DNA"/>
</dbReference>
<organism evidence="3 4">
    <name type="scientific">Corynespora cassiicola Philippines</name>
    <dbReference type="NCBI Taxonomy" id="1448308"/>
    <lineage>
        <taxon>Eukaryota</taxon>
        <taxon>Fungi</taxon>
        <taxon>Dikarya</taxon>
        <taxon>Ascomycota</taxon>
        <taxon>Pezizomycotina</taxon>
        <taxon>Dothideomycetes</taxon>
        <taxon>Pleosporomycetidae</taxon>
        <taxon>Pleosporales</taxon>
        <taxon>Corynesporascaceae</taxon>
        <taxon>Corynespora</taxon>
    </lineage>
</organism>
<reference evidence="3 4" key="1">
    <citation type="journal article" date="2018" name="Front. Microbiol.">
        <title>Genome-Wide Analysis of Corynespora cassiicola Leaf Fall Disease Putative Effectors.</title>
        <authorList>
            <person name="Lopez D."/>
            <person name="Ribeiro S."/>
            <person name="Label P."/>
            <person name="Fumanal B."/>
            <person name="Venisse J.S."/>
            <person name="Kohler A."/>
            <person name="de Oliveira R.R."/>
            <person name="Labutti K."/>
            <person name="Lipzen A."/>
            <person name="Lail K."/>
            <person name="Bauer D."/>
            <person name="Ohm R.A."/>
            <person name="Barry K.W."/>
            <person name="Spatafora J."/>
            <person name="Grigoriev I.V."/>
            <person name="Martin F.M."/>
            <person name="Pujade-Renaud V."/>
        </authorList>
    </citation>
    <scope>NUCLEOTIDE SEQUENCE [LARGE SCALE GENOMIC DNA]</scope>
    <source>
        <strain evidence="3 4">Philippines</strain>
    </source>
</reference>
<feature type="chain" id="PRO_5015748717" evidence="2">
    <location>
        <begin position="22"/>
        <end position="226"/>
    </location>
</feature>
<name>A0A2T2NHT0_CORCC</name>
<evidence type="ECO:0000313" key="4">
    <source>
        <dbReference type="Proteomes" id="UP000240883"/>
    </source>
</evidence>
<gene>
    <name evidence="3" type="ORF">BS50DRAFT_589452</name>
</gene>
<accession>A0A2T2NHT0</accession>
<keyword evidence="2" id="KW-0732">Signal</keyword>
<proteinExistence type="predicted"/>
<protein>
    <submittedName>
        <fullName evidence="3">Uncharacterized protein</fullName>
    </submittedName>
</protein>
<evidence type="ECO:0000313" key="3">
    <source>
        <dbReference type="EMBL" id="PSN64995.1"/>
    </source>
</evidence>
<feature type="region of interest" description="Disordered" evidence="1">
    <location>
        <begin position="30"/>
        <end position="54"/>
    </location>
</feature>
<dbReference type="AlphaFoldDB" id="A0A2T2NHT0"/>
<feature type="signal peptide" evidence="2">
    <location>
        <begin position="1"/>
        <end position="21"/>
    </location>
</feature>
<evidence type="ECO:0000256" key="2">
    <source>
        <dbReference type="SAM" id="SignalP"/>
    </source>
</evidence>
<dbReference type="Proteomes" id="UP000240883">
    <property type="component" value="Unassembled WGS sequence"/>
</dbReference>